<keyword evidence="2" id="KW-1185">Reference proteome</keyword>
<dbReference type="AlphaFoldDB" id="A0A8J8MNY0"/>
<dbReference type="RefSeq" id="WP_212695377.1">
    <property type="nucleotide sequence ID" value="NZ_CP058649.1"/>
</dbReference>
<evidence type="ECO:0000313" key="1">
    <source>
        <dbReference type="EMBL" id="QUI24683.1"/>
    </source>
</evidence>
<protein>
    <submittedName>
        <fullName evidence="1">Glycosyl hydrolase family 43</fullName>
    </submittedName>
</protein>
<proteinExistence type="predicted"/>
<accession>A0A8J8MNY0</accession>
<evidence type="ECO:0000313" key="2">
    <source>
        <dbReference type="Proteomes" id="UP000683246"/>
    </source>
</evidence>
<dbReference type="KEGG" id="vpy:HZI73_21320"/>
<dbReference type="EMBL" id="CP058649">
    <property type="protein sequence ID" value="QUI24683.1"/>
    <property type="molecule type" value="Genomic_DNA"/>
</dbReference>
<dbReference type="Proteomes" id="UP000683246">
    <property type="component" value="Chromosome"/>
</dbReference>
<gene>
    <name evidence="1" type="ORF">HZI73_21320</name>
</gene>
<dbReference type="Gene3D" id="2.115.10.20">
    <property type="entry name" value="Glycosyl hydrolase domain, family 43"/>
    <property type="match status" value="1"/>
</dbReference>
<dbReference type="GO" id="GO:0016787">
    <property type="term" value="F:hydrolase activity"/>
    <property type="evidence" value="ECO:0007669"/>
    <property type="project" value="UniProtKB-KW"/>
</dbReference>
<dbReference type="SUPFAM" id="SSF75005">
    <property type="entry name" value="Arabinanase/levansucrase/invertase"/>
    <property type="match status" value="1"/>
</dbReference>
<organism evidence="1 2">
    <name type="scientific">Vallitalea pronyensis</name>
    <dbReference type="NCBI Taxonomy" id="1348613"/>
    <lineage>
        <taxon>Bacteria</taxon>
        <taxon>Bacillati</taxon>
        <taxon>Bacillota</taxon>
        <taxon>Clostridia</taxon>
        <taxon>Lachnospirales</taxon>
        <taxon>Vallitaleaceae</taxon>
        <taxon>Vallitalea</taxon>
    </lineage>
</organism>
<keyword evidence="1" id="KW-0378">Hydrolase</keyword>
<name>A0A8J8MNY0_9FIRM</name>
<dbReference type="InterPro" id="IPR023296">
    <property type="entry name" value="Glyco_hydro_beta-prop_sf"/>
</dbReference>
<dbReference type="CDD" id="cd08994">
    <property type="entry name" value="GH43_62_32_68_117_130-like"/>
    <property type="match status" value="1"/>
</dbReference>
<reference evidence="1" key="1">
    <citation type="submission" date="2020-07" db="EMBL/GenBank/DDBJ databases">
        <title>Vallitalea pronyensis genome.</title>
        <authorList>
            <person name="Postec A."/>
        </authorList>
    </citation>
    <scope>NUCLEOTIDE SEQUENCE</scope>
    <source>
        <strain evidence="1">FatNI3</strain>
    </source>
</reference>
<sequence length="350" mass="40086">MIEKKQSLIGKQLEGVGRILEEEKYNVWGCSPIYDEDGRVHVFYARWENKYDHLGWVAACEVAHAVADSPEGPYKHVGVVLQGRGGQHWDSWSIHNPSVYKVDDKYIILYMGSDGSNLGKTLDEIGEMDGDMYKPYFHKLVNSKRVGMAIADSLDGPFVRVSDQEPMIHVGDDTDWDSFCTSNPTFTKTPEGKYRIYYKAWSQQTAAKFNGNRQYGFAESDTLTGPYKKYEGNPVIDYSYIEERVQAEDGYIWYEDNKYHMVMRDMGVFNHEYGLYIESKDGIEWSEPSISYLDAPSYFDEAMPGLTRQGRFERPQLLLKDGSPTHLFCAYRGGKYNTSSGVVLKINKNK</sequence>